<dbReference type="EMBL" id="JOJR01000001">
    <property type="protein sequence ID" value="RCN53813.1"/>
    <property type="molecule type" value="Genomic_DNA"/>
</dbReference>
<feature type="compositionally biased region" description="Basic and acidic residues" evidence="1">
    <location>
        <begin position="41"/>
        <end position="60"/>
    </location>
</feature>
<dbReference type="AlphaFoldDB" id="A0A368HB26"/>
<evidence type="ECO:0000313" key="3">
    <source>
        <dbReference type="Proteomes" id="UP000252519"/>
    </source>
</evidence>
<keyword evidence="3" id="KW-1185">Reference proteome</keyword>
<name>A0A368HB26_ANCCA</name>
<comment type="caution">
    <text evidence="2">The sequence shown here is derived from an EMBL/GenBank/DDBJ whole genome shotgun (WGS) entry which is preliminary data.</text>
</comment>
<feature type="compositionally biased region" description="Polar residues" evidence="1">
    <location>
        <begin position="1"/>
        <end position="28"/>
    </location>
</feature>
<feature type="region of interest" description="Disordered" evidence="1">
    <location>
        <begin position="1"/>
        <end position="60"/>
    </location>
</feature>
<accession>A0A368HB26</accession>
<dbReference type="Proteomes" id="UP000252519">
    <property type="component" value="Unassembled WGS sequence"/>
</dbReference>
<protein>
    <submittedName>
        <fullName evidence="2">Uncharacterized protein</fullName>
    </submittedName>
</protein>
<evidence type="ECO:0000256" key="1">
    <source>
        <dbReference type="SAM" id="MobiDB-lite"/>
    </source>
</evidence>
<reference evidence="2 3" key="1">
    <citation type="submission" date="2014-10" db="EMBL/GenBank/DDBJ databases">
        <title>Draft genome of the hookworm Ancylostoma caninum.</title>
        <authorList>
            <person name="Mitreva M."/>
        </authorList>
    </citation>
    <scope>NUCLEOTIDE SEQUENCE [LARGE SCALE GENOMIC DNA]</scope>
    <source>
        <strain evidence="2 3">Baltimore</strain>
    </source>
</reference>
<gene>
    <name evidence="2" type="ORF">ANCCAN_00307</name>
</gene>
<evidence type="ECO:0000313" key="2">
    <source>
        <dbReference type="EMBL" id="RCN53813.1"/>
    </source>
</evidence>
<organism evidence="2 3">
    <name type="scientific">Ancylostoma caninum</name>
    <name type="common">Dog hookworm</name>
    <dbReference type="NCBI Taxonomy" id="29170"/>
    <lineage>
        <taxon>Eukaryota</taxon>
        <taxon>Metazoa</taxon>
        <taxon>Ecdysozoa</taxon>
        <taxon>Nematoda</taxon>
        <taxon>Chromadorea</taxon>
        <taxon>Rhabditida</taxon>
        <taxon>Rhabditina</taxon>
        <taxon>Rhabditomorpha</taxon>
        <taxon>Strongyloidea</taxon>
        <taxon>Ancylostomatidae</taxon>
        <taxon>Ancylostomatinae</taxon>
        <taxon>Ancylostoma</taxon>
    </lineage>
</organism>
<sequence length="103" mass="10813">MSARGPSSDNLGDSTPSAENIRGSTSIARESGVEQETAPDDAGKVKKSMHDETATTDDVHAQTDLIPIPTTTVYVGLKAGSLVYGMWTEGIIRGAQVRAARPL</sequence>
<proteinExistence type="predicted"/>